<feature type="transmembrane region" description="Helical" evidence="6">
    <location>
        <begin position="459"/>
        <end position="479"/>
    </location>
</feature>
<evidence type="ECO:0000256" key="3">
    <source>
        <dbReference type="ARBA" id="ARBA00022692"/>
    </source>
</evidence>
<comment type="subcellular location">
    <subcellularLocation>
        <location evidence="1">Membrane</location>
        <topology evidence="1">Multi-pass membrane protein</topology>
    </subcellularLocation>
</comment>
<keyword evidence="4 6" id="KW-1133">Transmembrane helix</keyword>
<feature type="transmembrane region" description="Helical" evidence="6">
    <location>
        <begin position="220"/>
        <end position="241"/>
    </location>
</feature>
<evidence type="ECO:0000256" key="4">
    <source>
        <dbReference type="ARBA" id="ARBA00022989"/>
    </source>
</evidence>
<dbReference type="OrthoDB" id="40134at2759"/>
<feature type="transmembrane region" description="Helical" evidence="6">
    <location>
        <begin position="253"/>
        <end position="273"/>
    </location>
</feature>
<name>A0A9P6R6E7_9FUNG</name>
<feature type="transmembrane region" description="Helical" evidence="6">
    <location>
        <begin position="342"/>
        <end position="360"/>
    </location>
</feature>
<dbReference type="GO" id="GO:0015179">
    <property type="term" value="F:L-amino acid transmembrane transporter activity"/>
    <property type="evidence" value="ECO:0007669"/>
    <property type="project" value="TreeGrafter"/>
</dbReference>
<feature type="domain" description="Amino acid transporter transmembrane" evidence="7">
    <location>
        <begin position="141"/>
        <end position="506"/>
    </location>
</feature>
<proteinExistence type="inferred from homology"/>
<keyword evidence="5 6" id="KW-0472">Membrane</keyword>
<feature type="transmembrane region" description="Helical" evidence="6">
    <location>
        <begin position="550"/>
        <end position="572"/>
    </location>
</feature>
<dbReference type="EMBL" id="JAAAIN010000755">
    <property type="protein sequence ID" value="KAG0311105.1"/>
    <property type="molecule type" value="Genomic_DNA"/>
</dbReference>
<dbReference type="Proteomes" id="UP000823405">
    <property type="component" value="Unassembled WGS sequence"/>
</dbReference>
<gene>
    <name evidence="8" type="ORF">BGZ97_012075</name>
</gene>
<comment type="similarity">
    <text evidence="2">Belongs to the amino acid/polyamine transporter 2 family.</text>
</comment>
<evidence type="ECO:0000256" key="6">
    <source>
        <dbReference type="SAM" id="Phobius"/>
    </source>
</evidence>
<evidence type="ECO:0000256" key="2">
    <source>
        <dbReference type="ARBA" id="ARBA00008066"/>
    </source>
</evidence>
<protein>
    <recommendedName>
        <fullName evidence="7">Amino acid transporter transmembrane domain-containing protein</fullName>
    </recommendedName>
</protein>
<dbReference type="PANTHER" id="PTHR22950:SF461">
    <property type="entry name" value="AMINO ACID TRANSPORTER TRANSMEMBRANE DOMAIN-CONTAINING PROTEIN"/>
    <property type="match status" value="1"/>
</dbReference>
<keyword evidence="9" id="KW-1185">Reference proteome</keyword>
<evidence type="ECO:0000256" key="5">
    <source>
        <dbReference type="ARBA" id="ARBA00023136"/>
    </source>
</evidence>
<comment type="caution">
    <text evidence="8">The sequence shown here is derived from an EMBL/GenBank/DDBJ whole genome shotgun (WGS) entry which is preliminary data.</text>
</comment>
<feature type="transmembrane region" description="Helical" evidence="6">
    <location>
        <begin position="485"/>
        <end position="502"/>
    </location>
</feature>
<feature type="transmembrane region" description="Helical" evidence="6">
    <location>
        <begin position="413"/>
        <end position="439"/>
    </location>
</feature>
<evidence type="ECO:0000256" key="1">
    <source>
        <dbReference type="ARBA" id="ARBA00004141"/>
    </source>
</evidence>
<organism evidence="8 9">
    <name type="scientific">Linnemannia gamsii</name>
    <dbReference type="NCBI Taxonomy" id="64522"/>
    <lineage>
        <taxon>Eukaryota</taxon>
        <taxon>Fungi</taxon>
        <taxon>Fungi incertae sedis</taxon>
        <taxon>Mucoromycota</taxon>
        <taxon>Mortierellomycotina</taxon>
        <taxon>Mortierellomycetes</taxon>
        <taxon>Mortierellales</taxon>
        <taxon>Mortierellaceae</taxon>
        <taxon>Linnemannia</taxon>
    </lineage>
</organism>
<feature type="transmembrane region" description="Helical" evidence="6">
    <location>
        <begin position="285"/>
        <end position="305"/>
    </location>
</feature>
<reference evidence="8" key="1">
    <citation type="journal article" date="2020" name="Fungal Divers.">
        <title>Resolving the Mortierellaceae phylogeny through synthesis of multi-gene phylogenetics and phylogenomics.</title>
        <authorList>
            <person name="Vandepol N."/>
            <person name="Liber J."/>
            <person name="Desiro A."/>
            <person name="Na H."/>
            <person name="Kennedy M."/>
            <person name="Barry K."/>
            <person name="Grigoriev I.V."/>
            <person name="Miller A.N."/>
            <person name="O'Donnell K."/>
            <person name="Stajich J.E."/>
            <person name="Bonito G."/>
        </authorList>
    </citation>
    <scope>NUCLEOTIDE SEQUENCE</scope>
    <source>
        <strain evidence="8">NVP60</strain>
    </source>
</reference>
<feature type="transmembrane region" description="Helical" evidence="6">
    <location>
        <begin position="372"/>
        <end position="393"/>
    </location>
</feature>
<dbReference type="InterPro" id="IPR013057">
    <property type="entry name" value="AA_transpt_TM"/>
</dbReference>
<dbReference type="PANTHER" id="PTHR22950">
    <property type="entry name" value="AMINO ACID TRANSPORTER"/>
    <property type="match status" value="1"/>
</dbReference>
<accession>A0A9P6R6E7</accession>
<sequence>MAKQFPGKIELDNEIVREEMKEIPPYNANEIVKDESKDVLTYDENHHHTSYTDISDVPFEEFLHYSLLQRTQEQHALEILKGEEEHASTSFRNPFGRWANYRLPLAPITSIDDATVASTANMTADQLERANARRALRQAGWAAVFYLITTDILGPFNAPIAISQLGYVPGVILYTVMGIAAFYCGIMLWRLYIHLDSDRYPVKTYSDICERIFGRPARHVCTFLQSLQLIVNVGVICLSNGQSLAQIVAGESGTGHICFSVAIVIWALFGMVIGQIRTLKSFSILSNFAVWVNLLIIFISMGFIANSPPNYAAAYASAGTPMGPVVTHAFVSLPTTTQINGIMQMVFAYGGAMIFPEIMAEMRRPMDFWKGMACAQSLIYVAYLVYGVFVYSFQGQFTLPLAYQGVSKYSWQTVGNVLALITGIIAAGLYGNIGIKVAYLNIVEDWFKGPPLLSRKGHIIWAIMVVIYWALAFIVGSAIPQVENISSLIAAICIMQFSYTFPPALRLGYDVITDAMSEDAVYVPGNGTAGRIDTWKESSRWKRGFLTGRVWFKAMNLVLAVGFLVMAALGMWGSGVSIKEAFAVSSATSFSCTAPV</sequence>
<feature type="transmembrane region" description="Helical" evidence="6">
    <location>
        <begin position="172"/>
        <end position="193"/>
    </location>
</feature>
<keyword evidence="3 6" id="KW-0812">Transmembrane</keyword>
<feature type="transmembrane region" description="Helical" evidence="6">
    <location>
        <begin position="139"/>
        <end position="160"/>
    </location>
</feature>
<dbReference type="GO" id="GO:0016020">
    <property type="term" value="C:membrane"/>
    <property type="evidence" value="ECO:0007669"/>
    <property type="project" value="UniProtKB-SubCell"/>
</dbReference>
<evidence type="ECO:0000313" key="9">
    <source>
        <dbReference type="Proteomes" id="UP000823405"/>
    </source>
</evidence>
<dbReference type="AlphaFoldDB" id="A0A9P6R6E7"/>
<dbReference type="Pfam" id="PF01490">
    <property type="entry name" value="Aa_trans"/>
    <property type="match status" value="1"/>
</dbReference>
<evidence type="ECO:0000259" key="7">
    <source>
        <dbReference type="Pfam" id="PF01490"/>
    </source>
</evidence>
<evidence type="ECO:0000313" key="8">
    <source>
        <dbReference type="EMBL" id="KAG0311105.1"/>
    </source>
</evidence>